<dbReference type="HOGENOM" id="CLU_2514642_0_0_1"/>
<dbReference type="Proteomes" id="UP000008068">
    <property type="component" value="Unassembled WGS sequence"/>
</dbReference>
<evidence type="ECO:0000313" key="2">
    <source>
        <dbReference type="EMBL" id="EGT52946.1"/>
    </source>
</evidence>
<reference evidence="3" key="1">
    <citation type="submission" date="2011-07" db="EMBL/GenBank/DDBJ databases">
        <authorList>
            <consortium name="Caenorhabditis brenneri Sequencing and Analysis Consortium"/>
            <person name="Wilson R.K."/>
        </authorList>
    </citation>
    <scope>NUCLEOTIDE SEQUENCE [LARGE SCALE GENOMIC DNA]</scope>
    <source>
        <strain evidence="3">PB2801</strain>
    </source>
</reference>
<dbReference type="InParanoid" id="G0N529"/>
<name>G0N529_CAEBE</name>
<accession>G0N529</accession>
<proteinExistence type="predicted"/>
<evidence type="ECO:0000256" key="1">
    <source>
        <dbReference type="SAM" id="MobiDB-lite"/>
    </source>
</evidence>
<evidence type="ECO:0000313" key="3">
    <source>
        <dbReference type="Proteomes" id="UP000008068"/>
    </source>
</evidence>
<protein>
    <submittedName>
        <fullName evidence="2">Uncharacterized protein</fullName>
    </submittedName>
</protein>
<keyword evidence="3" id="KW-1185">Reference proteome</keyword>
<organism evidence="3">
    <name type="scientific">Caenorhabditis brenneri</name>
    <name type="common">Nematode worm</name>
    <dbReference type="NCBI Taxonomy" id="135651"/>
    <lineage>
        <taxon>Eukaryota</taxon>
        <taxon>Metazoa</taxon>
        <taxon>Ecdysozoa</taxon>
        <taxon>Nematoda</taxon>
        <taxon>Chromadorea</taxon>
        <taxon>Rhabditida</taxon>
        <taxon>Rhabditina</taxon>
        <taxon>Rhabditomorpha</taxon>
        <taxon>Rhabditoidea</taxon>
        <taxon>Rhabditidae</taxon>
        <taxon>Peloderinae</taxon>
        <taxon>Caenorhabditis</taxon>
    </lineage>
</organism>
<dbReference type="AlphaFoldDB" id="G0N529"/>
<dbReference type="EMBL" id="GL379839">
    <property type="protein sequence ID" value="EGT52946.1"/>
    <property type="molecule type" value="Genomic_DNA"/>
</dbReference>
<gene>
    <name evidence="2" type="ORF">CAEBREN_19621</name>
</gene>
<sequence>MASVAPAPPQPRPPTAAALRSLPPQMVDPEDRPGEPAPAPAILFAPTANNTEATNPPPAALGSTWWERLRQLMPCRSRRVDVPLQ</sequence>
<feature type="region of interest" description="Disordered" evidence="1">
    <location>
        <begin position="1"/>
        <end position="61"/>
    </location>
</feature>
<feature type="compositionally biased region" description="Pro residues" evidence="1">
    <location>
        <begin position="1"/>
        <end position="14"/>
    </location>
</feature>